<dbReference type="OrthoDB" id="9809693at2"/>
<dbReference type="EMBL" id="WURB01000018">
    <property type="protein sequence ID" value="MXQ13621.1"/>
    <property type="molecule type" value="Genomic_DNA"/>
</dbReference>
<dbReference type="RefSeq" id="WP_160886795.1">
    <property type="nucleotide sequence ID" value="NZ_WURB01000018.1"/>
</dbReference>
<sequence>MQILCGRGQDTADVVSAYVSNNSVPAADLPSLLHSVYSALKKTVQGLPQEPQVELTPAVSIKKSVTPDCIICLEDGKEFKSLKRHLRTTYDMTPQQYRAKWNLPADYPMVAPNYAKARSELAKTMGLGQQRRKGSAQVKAAAEEAAPAKGHRTKKAA</sequence>
<reference evidence="3 4" key="1">
    <citation type="submission" date="2019-12" db="EMBL/GenBank/DDBJ databases">
        <authorList>
            <person name="Yuan C.-G."/>
        </authorList>
    </citation>
    <scope>NUCLEOTIDE SEQUENCE [LARGE SCALE GENOMIC DNA]</scope>
    <source>
        <strain evidence="3 4">KCTC 23863</strain>
    </source>
</reference>
<name>A0A7X3MUX5_9HYPH</name>
<proteinExistence type="inferred from homology"/>
<dbReference type="InterPro" id="IPR041920">
    <property type="entry name" value="ROS/MUCR_sf"/>
</dbReference>
<dbReference type="Proteomes" id="UP000436483">
    <property type="component" value="Unassembled WGS sequence"/>
</dbReference>
<evidence type="ECO:0000256" key="1">
    <source>
        <dbReference type="ARBA" id="ARBA00007031"/>
    </source>
</evidence>
<evidence type="ECO:0000313" key="3">
    <source>
        <dbReference type="EMBL" id="MXQ13621.1"/>
    </source>
</evidence>
<dbReference type="GO" id="GO:0006355">
    <property type="term" value="P:regulation of DNA-templated transcription"/>
    <property type="evidence" value="ECO:0007669"/>
    <property type="project" value="InterPro"/>
</dbReference>
<dbReference type="GO" id="GO:0008270">
    <property type="term" value="F:zinc ion binding"/>
    <property type="evidence" value="ECO:0007669"/>
    <property type="project" value="InterPro"/>
</dbReference>
<evidence type="ECO:0000313" key="4">
    <source>
        <dbReference type="Proteomes" id="UP000436483"/>
    </source>
</evidence>
<dbReference type="Pfam" id="PF05443">
    <property type="entry name" value="ROS_MUCR"/>
    <property type="match status" value="1"/>
</dbReference>
<gene>
    <name evidence="3" type="ORF">GR328_19605</name>
</gene>
<accession>A0A7X3MUX5</accession>
<dbReference type="GO" id="GO:0003677">
    <property type="term" value="F:DNA binding"/>
    <property type="evidence" value="ECO:0007669"/>
    <property type="project" value="InterPro"/>
</dbReference>
<protein>
    <submittedName>
        <fullName evidence="3">Transcriptional regulator</fullName>
    </submittedName>
</protein>
<keyword evidence="4" id="KW-1185">Reference proteome</keyword>
<comment type="caution">
    <text evidence="3">The sequence shown here is derived from an EMBL/GenBank/DDBJ whole genome shotgun (WGS) entry which is preliminary data.</text>
</comment>
<dbReference type="AlphaFoldDB" id="A0A7X3MUX5"/>
<organism evidence="3 4">
    <name type="scientific">Microvirga makkahensis</name>
    <dbReference type="NCBI Taxonomy" id="1128670"/>
    <lineage>
        <taxon>Bacteria</taxon>
        <taxon>Pseudomonadati</taxon>
        <taxon>Pseudomonadota</taxon>
        <taxon>Alphaproteobacteria</taxon>
        <taxon>Hyphomicrobiales</taxon>
        <taxon>Methylobacteriaceae</taxon>
        <taxon>Microvirga</taxon>
    </lineage>
</organism>
<reference evidence="3 4" key="2">
    <citation type="submission" date="2020-01" db="EMBL/GenBank/DDBJ databases">
        <title>Microvirga sp. nov., an arsenate reduction bacterium isolated from Tibet hotspring sediments.</title>
        <authorList>
            <person name="Xian W.-D."/>
            <person name="Li W.-J."/>
        </authorList>
    </citation>
    <scope>NUCLEOTIDE SEQUENCE [LARGE SCALE GENOMIC DNA]</scope>
    <source>
        <strain evidence="3 4">KCTC 23863</strain>
    </source>
</reference>
<feature type="region of interest" description="Disordered" evidence="2">
    <location>
        <begin position="126"/>
        <end position="157"/>
    </location>
</feature>
<dbReference type="InterPro" id="IPR008807">
    <property type="entry name" value="ROS_MUCR"/>
</dbReference>
<evidence type="ECO:0000256" key="2">
    <source>
        <dbReference type="SAM" id="MobiDB-lite"/>
    </source>
</evidence>
<comment type="similarity">
    <text evidence="1">Belongs to the ros/MucR family.</text>
</comment>
<dbReference type="Gene3D" id="1.10.10.1550">
    <property type="entry name" value="ROS/MUCR transcriptional regulator protein"/>
    <property type="match status" value="1"/>
</dbReference>